<dbReference type="AlphaFoldDB" id="A0A7V6A6W6"/>
<evidence type="ECO:0000256" key="5">
    <source>
        <dbReference type="ARBA" id="ARBA00023186"/>
    </source>
</evidence>
<dbReference type="InterPro" id="IPR036869">
    <property type="entry name" value="J_dom_sf"/>
</dbReference>
<name>A0A7V6A6W6_9BACT</name>
<dbReference type="PROSITE" id="PS00636">
    <property type="entry name" value="DNAJ_1"/>
    <property type="match status" value="1"/>
</dbReference>
<dbReference type="PANTHER" id="PTHR43096:SF52">
    <property type="entry name" value="DNAJ HOMOLOG 1, MITOCHONDRIAL-RELATED"/>
    <property type="match status" value="1"/>
</dbReference>
<dbReference type="Pfam" id="PF01556">
    <property type="entry name" value="DnaJ_C"/>
    <property type="match status" value="1"/>
</dbReference>
<sequence length="317" mass="35113">MAEDYYQILGVNRSATPEEIKKAYRKLAQKYHPDKAKGNKKEAEAQFKKISEAYAVLSNAEKRKQYDDFGSQEAFRAKFSQEDIFRGFDFSDIFDTGISEGIFGRLFGGLGGFGARGGRAGAGGRTRVFRYGGPEAYHDMDAPVKGEDLQIEMPITLHEIAFGAEKPISFSRGNQTEKLTIKVAPGTLPGKRLRIPEKGRPSPSGGPPGDLYVKLKEVEHPVFKRDGTDLYVDRHIRFTESALGTKVTVPTLDGKTMSLKVPPGTNSLTKMRLKNYGLPHATGKTRGNQYVRIIVDIPDTLTKKQKALLEELAREGL</sequence>
<dbReference type="GO" id="GO:0042026">
    <property type="term" value="P:protein refolding"/>
    <property type="evidence" value="ECO:0007669"/>
    <property type="project" value="TreeGrafter"/>
</dbReference>
<evidence type="ECO:0000313" key="7">
    <source>
        <dbReference type="EMBL" id="HHS30958.1"/>
    </source>
</evidence>
<dbReference type="Gene3D" id="1.10.287.110">
    <property type="entry name" value="DnaJ domain"/>
    <property type="match status" value="1"/>
</dbReference>
<evidence type="ECO:0000256" key="3">
    <source>
        <dbReference type="ARBA" id="ARBA00022771"/>
    </source>
</evidence>
<dbReference type="GO" id="GO:0008270">
    <property type="term" value="F:zinc ion binding"/>
    <property type="evidence" value="ECO:0007669"/>
    <property type="project" value="UniProtKB-KW"/>
</dbReference>
<dbReference type="InterPro" id="IPR002939">
    <property type="entry name" value="DnaJ_C"/>
</dbReference>
<dbReference type="EMBL" id="DTGR01000228">
    <property type="protein sequence ID" value="HHS30958.1"/>
    <property type="molecule type" value="Genomic_DNA"/>
</dbReference>
<dbReference type="CDD" id="cd06257">
    <property type="entry name" value="DnaJ"/>
    <property type="match status" value="1"/>
</dbReference>
<protein>
    <submittedName>
        <fullName evidence="7">J domain-containing protein</fullName>
    </submittedName>
</protein>
<dbReference type="GO" id="GO:0005737">
    <property type="term" value="C:cytoplasm"/>
    <property type="evidence" value="ECO:0007669"/>
    <property type="project" value="TreeGrafter"/>
</dbReference>
<accession>A0A7V6A6W6</accession>
<evidence type="ECO:0000256" key="4">
    <source>
        <dbReference type="ARBA" id="ARBA00022833"/>
    </source>
</evidence>
<comment type="caution">
    <text evidence="7">The sequence shown here is derived from an EMBL/GenBank/DDBJ whole genome shotgun (WGS) entry which is preliminary data.</text>
</comment>
<dbReference type="CDD" id="cd10747">
    <property type="entry name" value="DnaJ_C"/>
    <property type="match status" value="1"/>
</dbReference>
<dbReference type="InterPro" id="IPR018253">
    <property type="entry name" value="DnaJ_domain_CS"/>
</dbReference>
<evidence type="ECO:0000259" key="6">
    <source>
        <dbReference type="PROSITE" id="PS50076"/>
    </source>
</evidence>
<organism evidence="7">
    <name type="scientific">Desulfobacca acetoxidans</name>
    <dbReference type="NCBI Taxonomy" id="60893"/>
    <lineage>
        <taxon>Bacteria</taxon>
        <taxon>Pseudomonadati</taxon>
        <taxon>Thermodesulfobacteriota</taxon>
        <taxon>Desulfobaccia</taxon>
        <taxon>Desulfobaccales</taxon>
        <taxon>Desulfobaccaceae</taxon>
        <taxon>Desulfobacca</taxon>
    </lineage>
</organism>
<dbReference type="InterPro" id="IPR001623">
    <property type="entry name" value="DnaJ_domain"/>
</dbReference>
<dbReference type="PROSITE" id="PS50076">
    <property type="entry name" value="DNAJ_2"/>
    <property type="match status" value="1"/>
</dbReference>
<dbReference type="PANTHER" id="PTHR43096">
    <property type="entry name" value="DNAJ HOMOLOG 1, MITOCHONDRIAL-RELATED"/>
    <property type="match status" value="1"/>
</dbReference>
<keyword evidence="5" id="KW-0143">Chaperone</keyword>
<keyword evidence="3" id="KW-0863">Zinc-finger</keyword>
<evidence type="ECO:0000256" key="1">
    <source>
        <dbReference type="ARBA" id="ARBA00022723"/>
    </source>
</evidence>
<reference evidence="7" key="1">
    <citation type="journal article" date="2020" name="mSystems">
        <title>Genome- and Community-Level Interaction Insights into Carbon Utilization and Element Cycling Functions of Hydrothermarchaeota in Hydrothermal Sediment.</title>
        <authorList>
            <person name="Zhou Z."/>
            <person name="Liu Y."/>
            <person name="Xu W."/>
            <person name="Pan J."/>
            <person name="Luo Z.H."/>
            <person name="Li M."/>
        </authorList>
    </citation>
    <scope>NUCLEOTIDE SEQUENCE [LARGE SCALE GENOMIC DNA]</scope>
    <source>
        <strain evidence="7">SpSt-767</strain>
    </source>
</reference>
<feature type="domain" description="J" evidence="6">
    <location>
        <begin position="4"/>
        <end position="70"/>
    </location>
</feature>
<gene>
    <name evidence="7" type="ORF">ENV52_14820</name>
</gene>
<dbReference type="SMART" id="SM00271">
    <property type="entry name" value="DnaJ"/>
    <property type="match status" value="1"/>
</dbReference>
<keyword evidence="2" id="KW-0677">Repeat</keyword>
<dbReference type="FunFam" id="2.60.260.20:FF:000005">
    <property type="entry name" value="Chaperone protein dnaJ 1, mitochondrial"/>
    <property type="match status" value="1"/>
</dbReference>
<dbReference type="PRINTS" id="PR00625">
    <property type="entry name" value="JDOMAIN"/>
</dbReference>
<keyword evidence="4" id="KW-0862">Zinc</keyword>
<dbReference type="SUPFAM" id="SSF49493">
    <property type="entry name" value="HSP40/DnaJ peptide-binding domain"/>
    <property type="match status" value="2"/>
</dbReference>
<proteinExistence type="predicted"/>
<keyword evidence="1" id="KW-0479">Metal-binding</keyword>
<dbReference type="GO" id="GO:0051082">
    <property type="term" value="F:unfolded protein binding"/>
    <property type="evidence" value="ECO:0007669"/>
    <property type="project" value="InterPro"/>
</dbReference>
<evidence type="ECO:0000256" key="2">
    <source>
        <dbReference type="ARBA" id="ARBA00022737"/>
    </source>
</evidence>
<dbReference type="Pfam" id="PF00226">
    <property type="entry name" value="DnaJ"/>
    <property type="match status" value="1"/>
</dbReference>
<dbReference type="Gene3D" id="2.60.260.20">
    <property type="entry name" value="Urease metallochaperone UreE, N-terminal domain"/>
    <property type="match status" value="2"/>
</dbReference>
<dbReference type="SUPFAM" id="SSF46565">
    <property type="entry name" value="Chaperone J-domain"/>
    <property type="match status" value="1"/>
</dbReference>
<dbReference type="InterPro" id="IPR008971">
    <property type="entry name" value="HSP40/DnaJ_pept-bd"/>
</dbReference>